<keyword evidence="3" id="KW-0560">Oxidoreductase</keyword>
<dbReference type="PROSITE" id="PS00059">
    <property type="entry name" value="ADH_ZINC"/>
    <property type="match status" value="1"/>
</dbReference>
<dbReference type="InterPro" id="IPR050129">
    <property type="entry name" value="Zn_alcohol_dh"/>
</dbReference>
<name>A0ABZ0ITM9_9BACT</name>
<protein>
    <submittedName>
        <fullName evidence="6">Galactitol-1-phosphate 5-dehydrogenase</fullName>
    </submittedName>
</protein>
<evidence type="ECO:0000256" key="1">
    <source>
        <dbReference type="ARBA" id="ARBA00022723"/>
    </source>
</evidence>
<dbReference type="RefSeq" id="WP_317491026.1">
    <property type="nucleotide sequence ID" value="NZ_CP136051.1"/>
</dbReference>
<gene>
    <name evidence="6" type="ORF">RT717_07000</name>
</gene>
<sequence length="343" mass="37049">MKALVLEAYNQFTYKEVPDPKIADNEVLVRVKAAGICGSDVHGMDGSSGRRLPPVIMGHEAAGEIAAVGSNVANWKAGDRVTFDSTIFKKDDWFTRQGHYQLSDGKMVVGVSTPDFRKDGAFAEYVVLPEHILYKLPDAISYTQAAFVEPAGVALHGIEITQPSMTDIVVVVGVGMVGSFVLQLLKIRGCRKVIAVDIDDFKLDLARKLGADHAFLPDDPKLMETVKALTDGRGADVVFEVVGEEDSVNTCISAVRKGGKVTLIGNVTPTINFPVQSVVTREIRVQGSCAINGEYPAVLDLIATGRLDVTSILSAEVPLSEGAAWFDRLYNKEKGLMKVMLKP</sequence>
<dbReference type="PANTHER" id="PTHR43401">
    <property type="entry name" value="L-THREONINE 3-DEHYDROGENASE"/>
    <property type="match status" value="1"/>
</dbReference>
<evidence type="ECO:0000259" key="5">
    <source>
        <dbReference type="SMART" id="SM00829"/>
    </source>
</evidence>
<comment type="cofactor">
    <cofactor evidence="4">
        <name>Zn(2+)</name>
        <dbReference type="ChEBI" id="CHEBI:29105"/>
    </cofactor>
</comment>
<evidence type="ECO:0000313" key="6">
    <source>
        <dbReference type="EMBL" id="WOK08385.1"/>
    </source>
</evidence>
<dbReference type="SUPFAM" id="SSF51735">
    <property type="entry name" value="NAD(P)-binding Rossmann-fold domains"/>
    <property type="match status" value="1"/>
</dbReference>
<dbReference type="Pfam" id="PF08240">
    <property type="entry name" value="ADH_N"/>
    <property type="match status" value="1"/>
</dbReference>
<evidence type="ECO:0000313" key="7">
    <source>
        <dbReference type="Proteomes" id="UP001302349"/>
    </source>
</evidence>
<accession>A0ABZ0ITM9</accession>
<dbReference type="SUPFAM" id="SSF50129">
    <property type="entry name" value="GroES-like"/>
    <property type="match status" value="1"/>
</dbReference>
<dbReference type="InterPro" id="IPR002328">
    <property type="entry name" value="ADH_Zn_CS"/>
</dbReference>
<dbReference type="CDD" id="cd08236">
    <property type="entry name" value="sugar_DH"/>
    <property type="match status" value="1"/>
</dbReference>
<evidence type="ECO:0000256" key="3">
    <source>
        <dbReference type="ARBA" id="ARBA00023002"/>
    </source>
</evidence>
<evidence type="ECO:0000256" key="4">
    <source>
        <dbReference type="RuleBase" id="RU361277"/>
    </source>
</evidence>
<dbReference type="Proteomes" id="UP001302349">
    <property type="component" value="Chromosome"/>
</dbReference>
<dbReference type="InterPro" id="IPR013149">
    <property type="entry name" value="ADH-like_C"/>
</dbReference>
<dbReference type="Gene3D" id="3.90.180.10">
    <property type="entry name" value="Medium-chain alcohol dehydrogenases, catalytic domain"/>
    <property type="match status" value="1"/>
</dbReference>
<comment type="similarity">
    <text evidence="4">Belongs to the zinc-containing alcohol dehydrogenase family.</text>
</comment>
<dbReference type="InterPro" id="IPR013154">
    <property type="entry name" value="ADH-like_N"/>
</dbReference>
<keyword evidence="1 4" id="KW-0479">Metal-binding</keyword>
<reference evidence="6 7" key="1">
    <citation type="journal article" date="2023" name="Microbiol. Resour. Announc.">
        <title>Complete Genome Sequence of Imperialibacter roseus strain P4T.</title>
        <authorList>
            <person name="Tizabi D.R."/>
            <person name="Bachvaroff T."/>
            <person name="Hill R.T."/>
        </authorList>
    </citation>
    <scope>NUCLEOTIDE SEQUENCE [LARGE SCALE GENOMIC DNA]</scope>
    <source>
        <strain evidence="6 7">P4T</strain>
    </source>
</reference>
<dbReference type="Gene3D" id="3.40.50.720">
    <property type="entry name" value="NAD(P)-binding Rossmann-like Domain"/>
    <property type="match status" value="1"/>
</dbReference>
<proteinExistence type="inferred from homology"/>
<organism evidence="6 7">
    <name type="scientific">Imperialibacter roseus</name>
    <dbReference type="NCBI Taxonomy" id="1324217"/>
    <lineage>
        <taxon>Bacteria</taxon>
        <taxon>Pseudomonadati</taxon>
        <taxon>Bacteroidota</taxon>
        <taxon>Cytophagia</taxon>
        <taxon>Cytophagales</taxon>
        <taxon>Flammeovirgaceae</taxon>
        <taxon>Imperialibacter</taxon>
    </lineage>
</organism>
<dbReference type="InterPro" id="IPR011032">
    <property type="entry name" value="GroES-like_sf"/>
</dbReference>
<keyword evidence="2 4" id="KW-0862">Zinc</keyword>
<evidence type="ECO:0000256" key="2">
    <source>
        <dbReference type="ARBA" id="ARBA00022833"/>
    </source>
</evidence>
<feature type="domain" description="Enoyl reductase (ER)" evidence="5">
    <location>
        <begin position="7"/>
        <end position="341"/>
    </location>
</feature>
<dbReference type="Pfam" id="PF00107">
    <property type="entry name" value="ADH_zinc_N"/>
    <property type="match status" value="1"/>
</dbReference>
<dbReference type="PANTHER" id="PTHR43401:SF2">
    <property type="entry name" value="L-THREONINE 3-DEHYDROGENASE"/>
    <property type="match status" value="1"/>
</dbReference>
<keyword evidence="7" id="KW-1185">Reference proteome</keyword>
<dbReference type="SMART" id="SM00829">
    <property type="entry name" value="PKS_ER"/>
    <property type="match status" value="1"/>
</dbReference>
<dbReference type="InterPro" id="IPR020843">
    <property type="entry name" value="ER"/>
</dbReference>
<dbReference type="InterPro" id="IPR036291">
    <property type="entry name" value="NAD(P)-bd_dom_sf"/>
</dbReference>
<dbReference type="EMBL" id="CP136051">
    <property type="protein sequence ID" value="WOK08385.1"/>
    <property type="molecule type" value="Genomic_DNA"/>
</dbReference>